<evidence type="ECO:0000256" key="3">
    <source>
        <dbReference type="ARBA" id="ARBA00022741"/>
    </source>
</evidence>
<gene>
    <name evidence="7" type="ORF">HDU87_001998</name>
</gene>
<dbReference type="PROSITE" id="PS00455">
    <property type="entry name" value="AMP_BINDING"/>
    <property type="match status" value="1"/>
</dbReference>
<feature type="domain" description="AMP-dependent synthetase/ligase" evidence="5">
    <location>
        <begin position="37"/>
        <end position="402"/>
    </location>
</feature>
<dbReference type="InterPro" id="IPR020845">
    <property type="entry name" value="AMP-binding_CS"/>
</dbReference>
<dbReference type="FunFam" id="3.30.300.30:FF:000007">
    <property type="entry name" value="4-coumarate--CoA ligase 2"/>
    <property type="match status" value="1"/>
</dbReference>
<evidence type="ECO:0000259" key="6">
    <source>
        <dbReference type="Pfam" id="PF13193"/>
    </source>
</evidence>
<dbReference type="InterPro" id="IPR045851">
    <property type="entry name" value="AMP-bd_C_sf"/>
</dbReference>
<protein>
    <recommendedName>
        <fullName evidence="9">Acetyl-CoA synthetase-like protein</fullName>
    </recommendedName>
</protein>
<dbReference type="Proteomes" id="UP001212152">
    <property type="component" value="Unassembled WGS sequence"/>
</dbReference>
<dbReference type="FunFam" id="3.40.50.12780:FF:000003">
    <property type="entry name" value="Long-chain-fatty-acid--CoA ligase FadD"/>
    <property type="match status" value="1"/>
</dbReference>
<evidence type="ECO:0000259" key="5">
    <source>
        <dbReference type="Pfam" id="PF00501"/>
    </source>
</evidence>
<dbReference type="GO" id="GO:0005524">
    <property type="term" value="F:ATP binding"/>
    <property type="evidence" value="ECO:0007669"/>
    <property type="project" value="UniProtKB-KW"/>
</dbReference>
<evidence type="ECO:0000256" key="4">
    <source>
        <dbReference type="ARBA" id="ARBA00022840"/>
    </source>
</evidence>
<evidence type="ECO:0000256" key="2">
    <source>
        <dbReference type="ARBA" id="ARBA00022598"/>
    </source>
</evidence>
<keyword evidence="2" id="KW-0436">Ligase</keyword>
<dbReference type="Pfam" id="PF00501">
    <property type="entry name" value="AMP-binding"/>
    <property type="match status" value="1"/>
</dbReference>
<dbReference type="InterPro" id="IPR000873">
    <property type="entry name" value="AMP-dep_synth/lig_dom"/>
</dbReference>
<keyword evidence="8" id="KW-1185">Reference proteome</keyword>
<keyword evidence="3" id="KW-0547">Nucleotide-binding</keyword>
<comment type="similarity">
    <text evidence="1">Belongs to the ATP-dependent AMP-binding enzyme family.</text>
</comment>
<proteinExistence type="inferred from homology"/>
<dbReference type="GO" id="GO:0016405">
    <property type="term" value="F:CoA-ligase activity"/>
    <property type="evidence" value="ECO:0007669"/>
    <property type="project" value="TreeGrafter"/>
</dbReference>
<evidence type="ECO:0000313" key="8">
    <source>
        <dbReference type="Proteomes" id="UP001212152"/>
    </source>
</evidence>
<dbReference type="Gene3D" id="3.40.50.12780">
    <property type="entry name" value="N-terminal domain of ligase-like"/>
    <property type="match status" value="1"/>
</dbReference>
<organism evidence="7 8">
    <name type="scientific">Geranomyces variabilis</name>
    <dbReference type="NCBI Taxonomy" id="109894"/>
    <lineage>
        <taxon>Eukaryota</taxon>
        <taxon>Fungi</taxon>
        <taxon>Fungi incertae sedis</taxon>
        <taxon>Chytridiomycota</taxon>
        <taxon>Chytridiomycota incertae sedis</taxon>
        <taxon>Chytridiomycetes</taxon>
        <taxon>Spizellomycetales</taxon>
        <taxon>Powellomycetaceae</taxon>
        <taxon>Geranomyces</taxon>
    </lineage>
</organism>
<dbReference type="PANTHER" id="PTHR24096">
    <property type="entry name" value="LONG-CHAIN-FATTY-ACID--COA LIGASE"/>
    <property type="match status" value="1"/>
</dbReference>
<name>A0AAD5XP30_9FUNG</name>
<dbReference type="SUPFAM" id="SSF56801">
    <property type="entry name" value="Acetyl-CoA synthetase-like"/>
    <property type="match status" value="1"/>
</dbReference>
<sequence>MSSSPKVYASEYPPITVPLTDTYSLIFDSTHAASSPRRNDTALIDANTARVVAYGELFHRVNALASGLVNVLNLKKWDVVAVYSPNSVEYPVAVHGCARAGITSTLLNPSYTVDEVAYQLNDSGAKAIIVAPVLLPVAVAAAAKVNMPKSMVFVLSDGDTPAPQGFKTTREISSATYLPPTKFTEKELRTRPVFLCYSSGTTGRSKGVVTTHYNMVANILQFVSMLDHAGMRSPNEVWSAVLPLYHIYGINMAGHSAIYMKIPCVVFSKFDLPQFLDCVQTHKITYAHLVPPIIIRLAKEPIVDKYNLGTLKTIMSGAAPLAADVANATAARLNCLVVNGYGLTESSPLAMFATKDSPVGSVGPLVPNVEARLVDPDTGRDAPTGEPGELWIRGPMIMAGYHRNEKATAETIDKEGWLHTGDVAQRDEKGNYFIVDRFKELIKYNGLQVPPAELEGHLLTHPDVADAAVIGRPCPRRGELPRAYVVKKPGASLTAEQVEKFIEKRVAQHKRLRGGVEFVSEIPKLASGKILRRVLREMDKAAVEKAGGIEKVAEAAGVRAKL</sequence>
<dbReference type="InterPro" id="IPR042099">
    <property type="entry name" value="ANL_N_sf"/>
</dbReference>
<evidence type="ECO:0008006" key="9">
    <source>
        <dbReference type="Google" id="ProtNLM"/>
    </source>
</evidence>
<dbReference type="AlphaFoldDB" id="A0AAD5XP30"/>
<dbReference type="CDD" id="cd05911">
    <property type="entry name" value="Firefly_Luc_like"/>
    <property type="match status" value="1"/>
</dbReference>
<dbReference type="EMBL" id="JADGJQ010000016">
    <property type="protein sequence ID" value="KAJ3180489.1"/>
    <property type="molecule type" value="Genomic_DNA"/>
</dbReference>
<dbReference type="Pfam" id="PF13193">
    <property type="entry name" value="AMP-binding_C"/>
    <property type="match status" value="1"/>
</dbReference>
<dbReference type="PANTHER" id="PTHR24096:SF149">
    <property type="entry name" value="AMP-BINDING DOMAIN-CONTAINING PROTEIN-RELATED"/>
    <property type="match status" value="1"/>
</dbReference>
<evidence type="ECO:0000313" key="7">
    <source>
        <dbReference type="EMBL" id="KAJ3180489.1"/>
    </source>
</evidence>
<evidence type="ECO:0000256" key="1">
    <source>
        <dbReference type="ARBA" id="ARBA00006432"/>
    </source>
</evidence>
<keyword evidence="4" id="KW-0067">ATP-binding</keyword>
<feature type="domain" description="AMP-binding enzyme C-terminal" evidence="6">
    <location>
        <begin position="453"/>
        <end position="529"/>
    </location>
</feature>
<reference evidence="7" key="1">
    <citation type="submission" date="2020-05" db="EMBL/GenBank/DDBJ databases">
        <title>Phylogenomic resolution of chytrid fungi.</title>
        <authorList>
            <person name="Stajich J.E."/>
            <person name="Amses K."/>
            <person name="Simmons R."/>
            <person name="Seto K."/>
            <person name="Myers J."/>
            <person name="Bonds A."/>
            <person name="Quandt C.A."/>
            <person name="Barry K."/>
            <person name="Liu P."/>
            <person name="Grigoriev I."/>
            <person name="Longcore J.E."/>
            <person name="James T.Y."/>
        </authorList>
    </citation>
    <scope>NUCLEOTIDE SEQUENCE</scope>
    <source>
        <strain evidence="7">JEL0379</strain>
    </source>
</reference>
<dbReference type="InterPro" id="IPR025110">
    <property type="entry name" value="AMP-bd_C"/>
</dbReference>
<accession>A0AAD5XP30</accession>
<dbReference type="Gene3D" id="3.30.300.30">
    <property type="match status" value="1"/>
</dbReference>
<comment type="caution">
    <text evidence="7">The sequence shown here is derived from an EMBL/GenBank/DDBJ whole genome shotgun (WGS) entry which is preliminary data.</text>
</comment>